<evidence type="ECO:0000256" key="4">
    <source>
        <dbReference type="ARBA" id="ARBA00023163"/>
    </source>
</evidence>
<dbReference type="PANTHER" id="PTHR46910">
    <property type="entry name" value="TRANSCRIPTION FACTOR PDR1"/>
    <property type="match status" value="1"/>
</dbReference>
<evidence type="ECO:0000256" key="3">
    <source>
        <dbReference type="ARBA" id="ARBA00023125"/>
    </source>
</evidence>
<evidence type="ECO:0000256" key="1">
    <source>
        <dbReference type="ARBA" id="ARBA00022723"/>
    </source>
</evidence>
<proteinExistence type="predicted"/>
<feature type="compositionally biased region" description="Polar residues" evidence="6">
    <location>
        <begin position="850"/>
        <end position="864"/>
    </location>
</feature>
<dbReference type="InterPro" id="IPR001138">
    <property type="entry name" value="Zn2Cys6_DnaBD"/>
</dbReference>
<keyword evidence="4" id="KW-0804">Transcription</keyword>
<keyword evidence="5" id="KW-0539">Nucleus</keyword>
<reference evidence="8 9" key="1">
    <citation type="journal article" date="2016" name="BMC Genomics">
        <title>Comparative genomic and transcriptomic analyses of the Fuzhuan brick tea-fermentation fungus Aspergillus cristatus.</title>
        <authorList>
            <person name="Ge Y."/>
            <person name="Wang Y."/>
            <person name="Liu Y."/>
            <person name="Tan Y."/>
            <person name="Ren X."/>
            <person name="Zhang X."/>
            <person name="Hyde K.D."/>
            <person name="Liu Y."/>
            <person name="Liu Z."/>
        </authorList>
    </citation>
    <scope>NUCLEOTIDE SEQUENCE [LARGE SCALE GENOMIC DNA]</scope>
    <source>
        <strain evidence="8 9">GZAAS20.1005</strain>
    </source>
</reference>
<feature type="compositionally biased region" description="Low complexity" evidence="6">
    <location>
        <begin position="101"/>
        <end position="126"/>
    </location>
</feature>
<dbReference type="STRING" id="573508.A0A1E3B667"/>
<feature type="compositionally biased region" description="Low complexity" evidence="6">
    <location>
        <begin position="49"/>
        <end position="71"/>
    </location>
</feature>
<keyword evidence="2" id="KW-0805">Transcription regulation</keyword>
<dbReference type="VEuPathDB" id="FungiDB:SI65_08388"/>
<keyword evidence="1" id="KW-0479">Metal-binding</keyword>
<dbReference type="AlphaFoldDB" id="A0A1E3B667"/>
<feature type="compositionally biased region" description="Low complexity" evidence="6">
    <location>
        <begin position="162"/>
        <end position="174"/>
    </location>
</feature>
<dbReference type="SUPFAM" id="SSF57701">
    <property type="entry name" value="Zn2/Cys6 DNA-binding domain"/>
    <property type="match status" value="1"/>
</dbReference>
<dbReference type="SMART" id="SM00066">
    <property type="entry name" value="GAL4"/>
    <property type="match status" value="1"/>
</dbReference>
<evidence type="ECO:0000259" key="7">
    <source>
        <dbReference type="PROSITE" id="PS50048"/>
    </source>
</evidence>
<keyword evidence="3" id="KW-0238">DNA-binding</keyword>
<dbReference type="GO" id="GO:0008270">
    <property type="term" value="F:zinc ion binding"/>
    <property type="evidence" value="ECO:0007669"/>
    <property type="project" value="InterPro"/>
</dbReference>
<feature type="domain" description="Zn(2)-C6 fungal-type" evidence="7">
    <location>
        <begin position="196"/>
        <end position="227"/>
    </location>
</feature>
<dbReference type="Gene3D" id="4.10.240.10">
    <property type="entry name" value="Zn(2)-C6 fungal-type DNA-binding domain"/>
    <property type="match status" value="1"/>
</dbReference>
<dbReference type="PROSITE" id="PS00463">
    <property type="entry name" value="ZN2_CY6_FUNGAL_1"/>
    <property type="match status" value="1"/>
</dbReference>
<evidence type="ECO:0000256" key="6">
    <source>
        <dbReference type="SAM" id="MobiDB-lite"/>
    </source>
</evidence>
<evidence type="ECO:0000256" key="5">
    <source>
        <dbReference type="ARBA" id="ARBA00023242"/>
    </source>
</evidence>
<dbReference type="GO" id="GO:0000981">
    <property type="term" value="F:DNA-binding transcription factor activity, RNA polymerase II-specific"/>
    <property type="evidence" value="ECO:0007669"/>
    <property type="project" value="InterPro"/>
</dbReference>
<feature type="region of interest" description="Disordered" evidence="6">
    <location>
        <begin position="1"/>
        <end position="201"/>
    </location>
</feature>
<dbReference type="Pfam" id="PF04082">
    <property type="entry name" value="Fungal_trans"/>
    <property type="match status" value="1"/>
</dbReference>
<dbReference type="SMART" id="SM00906">
    <property type="entry name" value="Fungal_trans"/>
    <property type="match status" value="1"/>
</dbReference>
<dbReference type="CDD" id="cd00067">
    <property type="entry name" value="GAL4"/>
    <property type="match status" value="1"/>
</dbReference>
<evidence type="ECO:0000313" key="9">
    <source>
        <dbReference type="Proteomes" id="UP000094569"/>
    </source>
</evidence>
<keyword evidence="9" id="KW-1185">Reference proteome</keyword>
<dbReference type="InterPro" id="IPR050987">
    <property type="entry name" value="AtrR-like"/>
</dbReference>
<comment type="caution">
    <text evidence="8">The sequence shown here is derived from an EMBL/GenBank/DDBJ whole genome shotgun (WGS) entry which is preliminary data.</text>
</comment>
<dbReference type="PROSITE" id="PS50048">
    <property type="entry name" value="ZN2_CY6_FUNGAL_2"/>
    <property type="match status" value="1"/>
</dbReference>
<feature type="compositionally biased region" description="Polar residues" evidence="6">
    <location>
        <begin position="79"/>
        <end position="91"/>
    </location>
</feature>
<evidence type="ECO:0000313" key="8">
    <source>
        <dbReference type="EMBL" id="ODM16388.1"/>
    </source>
</evidence>
<dbReference type="InterPro" id="IPR036864">
    <property type="entry name" value="Zn2-C6_fun-type_DNA-bd_sf"/>
</dbReference>
<name>A0A1E3B667_ASPCR</name>
<dbReference type="Proteomes" id="UP000094569">
    <property type="component" value="Unassembled WGS sequence"/>
</dbReference>
<dbReference type="EMBL" id="JXNT01000012">
    <property type="protein sequence ID" value="ODM16388.1"/>
    <property type="molecule type" value="Genomic_DNA"/>
</dbReference>
<dbReference type="Pfam" id="PF00172">
    <property type="entry name" value="Zn_clus"/>
    <property type="match status" value="1"/>
</dbReference>
<dbReference type="CDD" id="cd12148">
    <property type="entry name" value="fungal_TF_MHR"/>
    <property type="match status" value="1"/>
</dbReference>
<protein>
    <recommendedName>
        <fullName evidence="7">Zn(2)-C6 fungal-type domain-containing protein</fullName>
    </recommendedName>
</protein>
<feature type="region of interest" description="Disordered" evidence="6">
    <location>
        <begin position="814"/>
        <end position="864"/>
    </location>
</feature>
<dbReference type="GO" id="GO:0003677">
    <property type="term" value="F:DNA binding"/>
    <property type="evidence" value="ECO:0007669"/>
    <property type="project" value="UniProtKB-KW"/>
</dbReference>
<dbReference type="InterPro" id="IPR007219">
    <property type="entry name" value="XnlR_reg_dom"/>
</dbReference>
<feature type="compositionally biased region" description="Polar residues" evidence="6">
    <location>
        <begin position="136"/>
        <end position="157"/>
    </location>
</feature>
<evidence type="ECO:0000256" key="2">
    <source>
        <dbReference type="ARBA" id="ARBA00023015"/>
    </source>
</evidence>
<accession>A0A1E3B667</accession>
<dbReference type="GO" id="GO:0006351">
    <property type="term" value="P:DNA-templated transcription"/>
    <property type="evidence" value="ECO:0007669"/>
    <property type="project" value="InterPro"/>
</dbReference>
<organism evidence="8 9">
    <name type="scientific">Aspergillus cristatus</name>
    <name type="common">Chinese Fuzhuan brick tea-fermentation fungus</name>
    <name type="synonym">Eurotium cristatum</name>
    <dbReference type="NCBI Taxonomy" id="573508"/>
    <lineage>
        <taxon>Eukaryota</taxon>
        <taxon>Fungi</taxon>
        <taxon>Dikarya</taxon>
        <taxon>Ascomycota</taxon>
        <taxon>Pezizomycotina</taxon>
        <taxon>Eurotiomycetes</taxon>
        <taxon>Eurotiomycetidae</taxon>
        <taxon>Eurotiales</taxon>
        <taxon>Aspergillaceae</taxon>
        <taxon>Aspergillus</taxon>
        <taxon>Aspergillus subgen. Aspergillus</taxon>
    </lineage>
</organism>
<dbReference type="PANTHER" id="PTHR46910:SF1">
    <property type="entry name" value="MISCELLANEOUS ZN(II)2CYS6 TRANSCRIPTION FACTOR (EUROFUNG)-RELATED"/>
    <property type="match status" value="1"/>
</dbReference>
<sequence length="864" mass="95024">MQNPYFSPIQSNPPPSSSSSSSHPHPHHVSYDLPPVQSVTSSPFHHRPSPATLLSAPPSTAATTATTGGLSMAHLLQPMSPNNRPNSNTHNAPIISPPLALPVSSSASSSTAPHYPRSYGSSSGSPAEPTAVLPENNHSASANSGTAGPVSGTSGFTLGQLAQPQQHPQAAPAPSTGTPSGLQQKRAYRQRRKDPSCDACRERKVKCDASESSSCTECTNRKVRCQFTKDTNRRMSSIKQVQDLEKQLVSTKQQLQQLRSGMLKPDGPSIDLDFVETSTGLGQQPLFKLPDISHRPSRRPKAPVAQDLSSVRANLRNYGRGIWKVPSSYRQQSHRSLLTADEPPLPSKAVADRYLAQYYACIHPVLPVINWPTFAADYEQVYRTGSLRGAPREWAAVLFGVLACGSLHTLDRSREQDGKELIRTSCSIIDVWQDDFSMDQATAALLVSYFLYEVNSKSSSWVWTGSAVRVAQEIGLHLDSGPWPPLESEMRKRVWWGIYTWDRLLALEIGKPVLINDQDCDVDLPCPIVDERYISDCTLPDSQQTTPSLAAIHVVRSIGQLTRTLRCPTIGPATLETFERHFDACMGTFPASYHPRSDQPLDPRSLAPIVYLQNARLILHRHNISPMSPADARSIALDHCMSAALDTATLLSRCLQHPLPGGEDGRAVFASAATTILCTHVWRCTLFLLFRQEYAAALVCVQASSLIGDLRAINASCGRYLEFFVRFLLDRVRRPGPPVDLSRDEELIAYVSGDMQGSSDGSWVWQGSEMGTQLEVLSSPVNSSPIARPETGNESMDWEGWEWIERTVQYLLSEQQQQQERPPETQPQEPVKKETYLSPDTATGEDIARRSSSSHSRMTIASII</sequence>
<gene>
    <name evidence="8" type="ORF">SI65_08388</name>
</gene>
<dbReference type="OrthoDB" id="2110361at2759"/>